<evidence type="ECO:0000256" key="1">
    <source>
        <dbReference type="SAM" id="MobiDB-lite"/>
    </source>
</evidence>
<dbReference type="Proteomes" id="UP000479691">
    <property type="component" value="Unassembled WGS sequence"/>
</dbReference>
<accession>A0A7C8TV65</accession>
<dbReference type="EMBL" id="JAABOE010000039">
    <property type="protein sequence ID" value="KAF3179056.1"/>
    <property type="molecule type" value="Genomic_DNA"/>
</dbReference>
<organism evidence="2 3">
    <name type="scientific">Orbilia oligospora</name>
    <name type="common">Nematode-trapping fungus</name>
    <name type="synonym">Arthrobotrys oligospora</name>
    <dbReference type="NCBI Taxonomy" id="2813651"/>
    <lineage>
        <taxon>Eukaryota</taxon>
        <taxon>Fungi</taxon>
        <taxon>Dikarya</taxon>
        <taxon>Ascomycota</taxon>
        <taxon>Pezizomycotina</taxon>
        <taxon>Orbiliomycetes</taxon>
        <taxon>Orbiliales</taxon>
        <taxon>Orbiliaceae</taxon>
        <taxon>Orbilia</taxon>
    </lineage>
</organism>
<comment type="caution">
    <text evidence="2">The sequence shown here is derived from an EMBL/GenBank/DDBJ whole genome shotgun (WGS) entry which is preliminary data.</text>
</comment>
<evidence type="ECO:0000313" key="2">
    <source>
        <dbReference type="EMBL" id="KAF3179056.1"/>
    </source>
</evidence>
<feature type="region of interest" description="Disordered" evidence="1">
    <location>
        <begin position="1"/>
        <end position="54"/>
    </location>
</feature>
<proteinExistence type="predicted"/>
<reference evidence="2 3" key="1">
    <citation type="submission" date="2019-06" db="EMBL/GenBank/DDBJ databases">
        <authorList>
            <person name="Palmer J.M."/>
        </authorList>
    </citation>
    <scope>NUCLEOTIDE SEQUENCE [LARGE SCALE GENOMIC DNA]</scope>
    <source>
        <strain evidence="2 3">TWF788</strain>
    </source>
</reference>
<sequence>MRSDHLDTGPIRKPQRNREASWTEALPRMDPERLDTSAHVRPMDWGGHDPLQHH</sequence>
<protein>
    <submittedName>
        <fullName evidence="2">Uncharacterized protein</fullName>
    </submittedName>
</protein>
<dbReference type="AlphaFoldDB" id="A0A7C8TV65"/>
<name>A0A7C8TV65_ORBOL</name>
<evidence type="ECO:0000313" key="3">
    <source>
        <dbReference type="Proteomes" id="UP000479691"/>
    </source>
</evidence>
<gene>
    <name evidence="2" type="ORF">TWF788_007140</name>
</gene>
<feature type="compositionally biased region" description="Basic and acidic residues" evidence="1">
    <location>
        <begin position="16"/>
        <end position="54"/>
    </location>
</feature>